<reference evidence="2" key="1">
    <citation type="journal article" date="2014" name="Front. Microbiol.">
        <title>High frequency of phylogenetically diverse reductive dehalogenase-homologous genes in deep subseafloor sedimentary metagenomes.</title>
        <authorList>
            <person name="Kawai M."/>
            <person name="Futagami T."/>
            <person name="Toyoda A."/>
            <person name="Takaki Y."/>
            <person name="Nishi S."/>
            <person name="Hori S."/>
            <person name="Arai W."/>
            <person name="Tsubouchi T."/>
            <person name="Morono Y."/>
            <person name="Uchiyama I."/>
            <person name="Ito T."/>
            <person name="Fujiyama A."/>
            <person name="Inagaki F."/>
            <person name="Takami H."/>
        </authorList>
    </citation>
    <scope>NUCLEOTIDE SEQUENCE</scope>
    <source>
        <strain evidence="2">Expedition CK06-06</strain>
    </source>
</reference>
<keyword evidence="1" id="KW-1133">Transmembrane helix</keyword>
<proteinExistence type="predicted"/>
<comment type="caution">
    <text evidence="2">The sequence shown here is derived from an EMBL/GenBank/DDBJ whole genome shotgun (WGS) entry which is preliminary data.</text>
</comment>
<organism evidence="2">
    <name type="scientific">marine sediment metagenome</name>
    <dbReference type="NCBI Taxonomy" id="412755"/>
    <lineage>
        <taxon>unclassified sequences</taxon>
        <taxon>metagenomes</taxon>
        <taxon>ecological metagenomes</taxon>
    </lineage>
</organism>
<sequence>MGRAFGIVAMIFGSISIPLCGAIAAMSSISSFYSLLLGMPDILALFSIIGWLIPAIAVIFGIIGIIKDDTKGLAIAGLILGAIALILGLLIHFMIATLFSGLMP</sequence>
<keyword evidence="1" id="KW-0472">Membrane</keyword>
<name>X1QQ53_9ZZZZ</name>
<gene>
    <name evidence="2" type="ORF">S12H4_06574</name>
</gene>
<feature type="transmembrane region" description="Helical" evidence="1">
    <location>
        <begin position="42"/>
        <end position="66"/>
    </location>
</feature>
<feature type="transmembrane region" description="Helical" evidence="1">
    <location>
        <begin position="73"/>
        <end position="99"/>
    </location>
</feature>
<evidence type="ECO:0000256" key="1">
    <source>
        <dbReference type="SAM" id="Phobius"/>
    </source>
</evidence>
<dbReference type="AlphaFoldDB" id="X1QQ53"/>
<evidence type="ECO:0000313" key="2">
    <source>
        <dbReference type="EMBL" id="GAI70383.1"/>
    </source>
</evidence>
<accession>X1QQ53</accession>
<feature type="transmembrane region" description="Helical" evidence="1">
    <location>
        <begin position="7"/>
        <end position="36"/>
    </location>
</feature>
<evidence type="ECO:0008006" key="3">
    <source>
        <dbReference type="Google" id="ProtNLM"/>
    </source>
</evidence>
<dbReference type="EMBL" id="BARW01002329">
    <property type="protein sequence ID" value="GAI70383.1"/>
    <property type="molecule type" value="Genomic_DNA"/>
</dbReference>
<keyword evidence="1" id="KW-0812">Transmembrane</keyword>
<protein>
    <recommendedName>
        <fullName evidence="3">DUF4190 domain-containing protein</fullName>
    </recommendedName>
</protein>